<evidence type="ECO:0000313" key="5">
    <source>
        <dbReference type="Proteomes" id="UP000265520"/>
    </source>
</evidence>
<dbReference type="AlphaFoldDB" id="A0A392MPZ8"/>
<evidence type="ECO:0000256" key="3">
    <source>
        <dbReference type="PROSITE-ProRule" id="PRU00708"/>
    </source>
</evidence>
<dbReference type="InterPro" id="IPR011990">
    <property type="entry name" value="TPR-like_helical_dom_sf"/>
</dbReference>
<keyword evidence="5" id="KW-1185">Reference proteome</keyword>
<reference evidence="4 5" key="1">
    <citation type="journal article" date="2018" name="Front. Plant Sci.">
        <title>Red Clover (Trifolium pratense) and Zigzag Clover (T. medium) - A Picture of Genomic Similarities and Differences.</title>
        <authorList>
            <person name="Dluhosova J."/>
            <person name="Istvanek J."/>
            <person name="Nedelnik J."/>
            <person name="Repkova J."/>
        </authorList>
    </citation>
    <scope>NUCLEOTIDE SEQUENCE [LARGE SCALE GENOMIC DNA]</scope>
    <source>
        <strain evidence="5">cv. 10/8</strain>
        <tissue evidence="4">Leaf</tissue>
    </source>
</reference>
<protein>
    <submittedName>
        <fullName evidence="4">Pentatricopeptide repeat-containing protein mitochondrial-like</fullName>
    </submittedName>
</protein>
<organism evidence="4 5">
    <name type="scientific">Trifolium medium</name>
    <dbReference type="NCBI Taxonomy" id="97028"/>
    <lineage>
        <taxon>Eukaryota</taxon>
        <taxon>Viridiplantae</taxon>
        <taxon>Streptophyta</taxon>
        <taxon>Embryophyta</taxon>
        <taxon>Tracheophyta</taxon>
        <taxon>Spermatophyta</taxon>
        <taxon>Magnoliopsida</taxon>
        <taxon>eudicotyledons</taxon>
        <taxon>Gunneridae</taxon>
        <taxon>Pentapetalae</taxon>
        <taxon>rosids</taxon>
        <taxon>fabids</taxon>
        <taxon>Fabales</taxon>
        <taxon>Fabaceae</taxon>
        <taxon>Papilionoideae</taxon>
        <taxon>50 kb inversion clade</taxon>
        <taxon>NPAAA clade</taxon>
        <taxon>Hologalegina</taxon>
        <taxon>IRL clade</taxon>
        <taxon>Trifolieae</taxon>
        <taxon>Trifolium</taxon>
    </lineage>
</organism>
<feature type="non-terminal residue" evidence="4">
    <location>
        <position position="172"/>
    </location>
</feature>
<dbReference type="EMBL" id="LXQA010014701">
    <property type="protein sequence ID" value="MCH88718.1"/>
    <property type="molecule type" value="Genomic_DNA"/>
</dbReference>
<evidence type="ECO:0000256" key="1">
    <source>
        <dbReference type="ARBA" id="ARBA00007626"/>
    </source>
</evidence>
<accession>A0A392MPZ8</accession>
<dbReference type="PANTHER" id="PTHR47447">
    <property type="entry name" value="OS03G0856100 PROTEIN"/>
    <property type="match status" value="1"/>
</dbReference>
<feature type="repeat" description="PPR" evidence="3">
    <location>
        <begin position="91"/>
        <end position="125"/>
    </location>
</feature>
<feature type="non-terminal residue" evidence="4">
    <location>
        <position position="1"/>
    </location>
</feature>
<dbReference type="Pfam" id="PF01535">
    <property type="entry name" value="PPR"/>
    <property type="match status" value="2"/>
</dbReference>
<evidence type="ECO:0000313" key="4">
    <source>
        <dbReference type="EMBL" id="MCH88718.1"/>
    </source>
</evidence>
<comment type="caution">
    <text evidence="4">The sequence shown here is derived from an EMBL/GenBank/DDBJ whole genome shotgun (WGS) entry which is preliminary data.</text>
</comment>
<dbReference type="Pfam" id="PF13041">
    <property type="entry name" value="PPR_2"/>
    <property type="match status" value="1"/>
</dbReference>
<proteinExistence type="inferred from homology"/>
<dbReference type="NCBIfam" id="TIGR00756">
    <property type="entry name" value="PPR"/>
    <property type="match status" value="2"/>
</dbReference>
<sequence length="172" mass="20019">DRIDRDHGDYEKLVSVGTFATMIRRYARADMHNAAIRTFEFAKDKKSILNSASEMSLFEILIDALCKEGSCREASEYFLRRKETDLGWVPSVRVYNIMLNGWFRARKLKHAERLWEEMKEENVRPSVVTYGTLVEGYCRMRRVEKALEMIGEMTKDGIEPNAIVYNPIIDAL</sequence>
<comment type="similarity">
    <text evidence="1">Belongs to the PPR family. P subfamily.</text>
</comment>
<dbReference type="Proteomes" id="UP000265520">
    <property type="component" value="Unassembled WGS sequence"/>
</dbReference>
<keyword evidence="2" id="KW-0677">Repeat</keyword>
<dbReference type="Gene3D" id="1.25.40.10">
    <property type="entry name" value="Tetratricopeptide repeat domain"/>
    <property type="match status" value="2"/>
</dbReference>
<dbReference type="PROSITE" id="PS51375">
    <property type="entry name" value="PPR"/>
    <property type="match status" value="2"/>
</dbReference>
<dbReference type="InterPro" id="IPR002885">
    <property type="entry name" value="PPR_rpt"/>
</dbReference>
<dbReference type="PANTHER" id="PTHR47447:SF28">
    <property type="entry name" value="PENTACOTRIPEPTIDE-REPEAT REGION OF PRORP DOMAIN-CONTAINING PROTEIN"/>
    <property type="match status" value="1"/>
</dbReference>
<feature type="repeat" description="PPR" evidence="3">
    <location>
        <begin position="126"/>
        <end position="160"/>
    </location>
</feature>
<evidence type="ECO:0000256" key="2">
    <source>
        <dbReference type="ARBA" id="ARBA00022737"/>
    </source>
</evidence>
<name>A0A392MPZ8_9FABA</name>
<gene>
    <name evidence="4" type="ORF">A2U01_0009609</name>
</gene>